<sequence>MNSTGTLTTRPAVLRFLAAATAASLVLLWGAYFYLAPYPAEIAVHWSGTTPDSSAAPAAFFLGVTAAVAAGNLLLAFGLKGMANDLSRRSTRSALASFAGVWNGIMAGAAIGTAHANQGAASWQDAGSPALPMMWLGAFAIAFGALGFLIGRRGPDQAPEANTPAEPLDVPPGTRLAWTGSLSNPALRWLLAAAAAVTALSGLLVADRTVSTWISLAVAVIGCLAAALLLSLTVSVGRDGVRVSFGPFAWPSVRTPLSEIEEASVQTRTGSEVGGWGWRSYPGGLAVMFRNGECLVLRRKRKPQLTISVDDAGRAAAVVNTLLRDVAPRS</sequence>
<keyword evidence="1" id="KW-0812">Transmembrane</keyword>
<feature type="transmembrane region" description="Helical" evidence="1">
    <location>
        <begin position="186"/>
        <end position="206"/>
    </location>
</feature>
<organism evidence="2 3">
    <name type="scientific">Salininema proteolyticum</name>
    <dbReference type="NCBI Taxonomy" id="1607685"/>
    <lineage>
        <taxon>Bacteria</taxon>
        <taxon>Bacillati</taxon>
        <taxon>Actinomycetota</taxon>
        <taxon>Actinomycetes</taxon>
        <taxon>Glycomycetales</taxon>
        <taxon>Glycomycetaceae</taxon>
        <taxon>Salininema</taxon>
    </lineage>
</organism>
<feature type="transmembrane region" description="Helical" evidence="1">
    <location>
        <begin position="91"/>
        <end position="112"/>
    </location>
</feature>
<evidence type="ECO:0000313" key="2">
    <source>
        <dbReference type="EMBL" id="MFC4335778.1"/>
    </source>
</evidence>
<keyword evidence="3" id="KW-1185">Reference proteome</keyword>
<evidence type="ECO:0008006" key="4">
    <source>
        <dbReference type="Google" id="ProtNLM"/>
    </source>
</evidence>
<name>A0ABV8TZD5_9ACTN</name>
<protein>
    <recommendedName>
        <fullName evidence="4">DUF1648 domain-containing protein</fullName>
    </recommendedName>
</protein>
<dbReference type="EMBL" id="JBHSDK010000015">
    <property type="protein sequence ID" value="MFC4335778.1"/>
    <property type="molecule type" value="Genomic_DNA"/>
</dbReference>
<reference evidence="3" key="1">
    <citation type="journal article" date="2019" name="Int. J. Syst. Evol. Microbiol.">
        <title>The Global Catalogue of Microorganisms (GCM) 10K type strain sequencing project: providing services to taxonomists for standard genome sequencing and annotation.</title>
        <authorList>
            <consortium name="The Broad Institute Genomics Platform"/>
            <consortium name="The Broad Institute Genome Sequencing Center for Infectious Disease"/>
            <person name="Wu L."/>
            <person name="Ma J."/>
        </authorList>
    </citation>
    <scope>NUCLEOTIDE SEQUENCE [LARGE SCALE GENOMIC DNA]</scope>
    <source>
        <strain evidence="3">IBRC-M 10908</strain>
    </source>
</reference>
<gene>
    <name evidence="2" type="ORF">ACFPET_11250</name>
</gene>
<evidence type="ECO:0000256" key="1">
    <source>
        <dbReference type="SAM" id="Phobius"/>
    </source>
</evidence>
<proteinExistence type="predicted"/>
<feature type="transmembrane region" description="Helical" evidence="1">
    <location>
        <begin position="212"/>
        <end position="232"/>
    </location>
</feature>
<keyword evidence="1" id="KW-0472">Membrane</keyword>
<keyword evidence="1" id="KW-1133">Transmembrane helix</keyword>
<accession>A0ABV8TZD5</accession>
<feature type="transmembrane region" description="Helical" evidence="1">
    <location>
        <begin position="55"/>
        <end position="79"/>
    </location>
</feature>
<evidence type="ECO:0000313" key="3">
    <source>
        <dbReference type="Proteomes" id="UP001595823"/>
    </source>
</evidence>
<comment type="caution">
    <text evidence="2">The sequence shown here is derived from an EMBL/GenBank/DDBJ whole genome shotgun (WGS) entry which is preliminary data.</text>
</comment>
<feature type="transmembrane region" description="Helical" evidence="1">
    <location>
        <begin position="12"/>
        <end position="35"/>
    </location>
</feature>
<dbReference type="Proteomes" id="UP001595823">
    <property type="component" value="Unassembled WGS sequence"/>
</dbReference>
<dbReference type="RefSeq" id="WP_380620974.1">
    <property type="nucleotide sequence ID" value="NZ_JBHSDK010000015.1"/>
</dbReference>
<feature type="transmembrane region" description="Helical" evidence="1">
    <location>
        <begin position="132"/>
        <end position="150"/>
    </location>
</feature>